<dbReference type="InterPro" id="IPR021124">
    <property type="entry name" value="CRISPR-assoc_prot_Cas5"/>
</dbReference>
<dbReference type="AlphaFoldDB" id="A0A1H6SCA4"/>
<dbReference type="NCBIfam" id="TIGR01868">
    <property type="entry name" value="casD_Cas5e"/>
    <property type="match status" value="1"/>
</dbReference>
<dbReference type="Pfam" id="PF09704">
    <property type="entry name" value="Cas_Cas5d"/>
    <property type="match status" value="1"/>
</dbReference>
<keyword evidence="3" id="KW-1185">Reference proteome</keyword>
<gene>
    <name evidence="2" type="ORF">SAMN05421831_106127</name>
</gene>
<dbReference type="STRING" id="64971.SAMN05421831_106127"/>
<dbReference type="GO" id="GO:0051607">
    <property type="term" value="P:defense response to virus"/>
    <property type="evidence" value="ECO:0007669"/>
    <property type="project" value="UniProtKB-KW"/>
</dbReference>
<dbReference type="Proteomes" id="UP000242999">
    <property type="component" value="Unassembled WGS sequence"/>
</dbReference>
<dbReference type="EMBL" id="FNYH01000006">
    <property type="protein sequence ID" value="SEI65499.1"/>
    <property type="molecule type" value="Genomic_DNA"/>
</dbReference>
<protein>
    <submittedName>
        <fullName evidence="2">CRISPR system Cascade subunit CasD</fullName>
    </submittedName>
</protein>
<proteinExistence type="predicted"/>
<evidence type="ECO:0000313" key="3">
    <source>
        <dbReference type="Proteomes" id="UP000242999"/>
    </source>
</evidence>
<dbReference type="InterPro" id="IPR010147">
    <property type="entry name" value="CRISPR-assoc_prot_CasD"/>
</dbReference>
<dbReference type="OrthoDB" id="5704083at2"/>
<evidence type="ECO:0000256" key="1">
    <source>
        <dbReference type="ARBA" id="ARBA00023118"/>
    </source>
</evidence>
<name>A0A1H6SCA4_9GAMM</name>
<dbReference type="Gene3D" id="3.30.70.2660">
    <property type="match status" value="1"/>
</dbReference>
<dbReference type="InterPro" id="IPR013422">
    <property type="entry name" value="CRISPR-assoc_prot_Cas5_N"/>
</dbReference>
<keyword evidence="1" id="KW-0051">Antiviral defense</keyword>
<dbReference type="CDD" id="cd09756">
    <property type="entry name" value="Cas5_I-E"/>
    <property type="match status" value="1"/>
</dbReference>
<accession>A0A1H6SCA4</accession>
<dbReference type="RefSeq" id="WP_093309547.1">
    <property type="nucleotide sequence ID" value="NZ_FNYH01000006.1"/>
</dbReference>
<dbReference type="GO" id="GO:0003723">
    <property type="term" value="F:RNA binding"/>
    <property type="evidence" value="ECO:0007669"/>
    <property type="project" value="InterPro"/>
</dbReference>
<dbReference type="NCBIfam" id="TIGR02593">
    <property type="entry name" value="CRISPR_cas5"/>
    <property type="match status" value="1"/>
</dbReference>
<evidence type="ECO:0000313" key="2">
    <source>
        <dbReference type="EMBL" id="SEI65499.1"/>
    </source>
</evidence>
<organism evidence="2 3">
    <name type="scientific">Allopseudospirillum japonicum</name>
    <dbReference type="NCBI Taxonomy" id="64971"/>
    <lineage>
        <taxon>Bacteria</taxon>
        <taxon>Pseudomonadati</taxon>
        <taxon>Pseudomonadota</taxon>
        <taxon>Gammaproteobacteria</taxon>
        <taxon>Oceanospirillales</taxon>
        <taxon>Oceanospirillaceae</taxon>
        <taxon>Allopseudospirillum</taxon>
    </lineage>
</organism>
<sequence length="243" mass="27273">MSEPNQYLLLWLEGPMQAWGHDSKFGVRDTLSFPTRSGVMGLLCCARGASGPETEWLEAMAASEMEVRAYARVDKNGQPVMREPALRDFHMVGSGYDDTDPWQNLLIPKTSEGKKAVGGGTKMTYRYYLQDSAFAVALQVTSDQAEVLADALQNPVWTLYLGRKNCVPTELIYQGVFTSAEALWAHAEQLAEQKERVLSYQVVEQETDDGEVLTLNDVPVQFGLNKRYRDRRVTLLEAINEEV</sequence>
<reference evidence="3" key="1">
    <citation type="submission" date="2016-10" db="EMBL/GenBank/DDBJ databases">
        <authorList>
            <person name="Varghese N."/>
            <person name="Submissions S."/>
        </authorList>
    </citation>
    <scope>NUCLEOTIDE SEQUENCE [LARGE SCALE GENOMIC DNA]</scope>
    <source>
        <strain evidence="3">DSM 7165</strain>
    </source>
</reference>
<dbReference type="GO" id="GO:0043571">
    <property type="term" value="P:maintenance of CRISPR repeat elements"/>
    <property type="evidence" value="ECO:0007669"/>
    <property type="project" value="InterPro"/>
</dbReference>